<name>A0A6G0X956_9STRA</name>
<evidence type="ECO:0000313" key="3">
    <source>
        <dbReference type="Proteomes" id="UP000481153"/>
    </source>
</evidence>
<keyword evidence="1" id="KW-1133">Transmembrane helix</keyword>
<sequence length="402" mass="44382">MKGRVSSTEAASDNEFAQVLTPTNNALTTPAPSSPDRKGIAKWYLGSYSSTGKHYCGNRLGKCGFITLHVLLGIVLILSIWLPTIVNVTIPHGIRHKFDEVVRDPAVSSSKSTNSTSDQTIVQVTSPTGFTVTTSINKATWVPGTVELVGPTVFTISDIHGKKWANVVVDNLSFPANKRSTQTIQCNLHVFDTPSPDVINDIFARKQFALVIHTVWHIKFWGFTWYKHLELDSQYDMTIDHTLEESFDEIVRNPDANELKKLQMELLAGINNFRVTVPITAPATLPGTIEVTGPTVVSLTGATSGLPWANITFGSLSLPIYEDTNLVATGNLNLIGNTRLTDVVNILKTRNMVMNVNTWVTIKLWGYVWYTNLPLSSQFDANSVTGKEIWPIIESILKNSIR</sequence>
<dbReference type="AlphaFoldDB" id="A0A6G0X956"/>
<protein>
    <submittedName>
        <fullName evidence="2">Uncharacterized protein</fullName>
    </submittedName>
</protein>
<dbReference type="Proteomes" id="UP000481153">
    <property type="component" value="Unassembled WGS sequence"/>
</dbReference>
<accession>A0A6G0X956</accession>
<comment type="caution">
    <text evidence="2">The sequence shown here is derived from an EMBL/GenBank/DDBJ whole genome shotgun (WGS) entry which is preliminary data.</text>
</comment>
<reference evidence="2 3" key="1">
    <citation type="submission" date="2019-07" db="EMBL/GenBank/DDBJ databases">
        <title>Genomics analysis of Aphanomyces spp. identifies a new class of oomycete effector associated with host adaptation.</title>
        <authorList>
            <person name="Gaulin E."/>
        </authorList>
    </citation>
    <scope>NUCLEOTIDE SEQUENCE [LARGE SCALE GENOMIC DNA]</scope>
    <source>
        <strain evidence="2 3">ATCC 201684</strain>
    </source>
</reference>
<feature type="transmembrane region" description="Helical" evidence="1">
    <location>
        <begin position="63"/>
        <end position="82"/>
    </location>
</feature>
<proteinExistence type="predicted"/>
<dbReference type="VEuPathDB" id="FungiDB:AeMF1_018297"/>
<organism evidence="2 3">
    <name type="scientific">Aphanomyces euteiches</name>
    <dbReference type="NCBI Taxonomy" id="100861"/>
    <lineage>
        <taxon>Eukaryota</taxon>
        <taxon>Sar</taxon>
        <taxon>Stramenopiles</taxon>
        <taxon>Oomycota</taxon>
        <taxon>Saprolegniomycetes</taxon>
        <taxon>Saprolegniales</taxon>
        <taxon>Verrucalvaceae</taxon>
        <taxon>Aphanomyces</taxon>
    </lineage>
</organism>
<keyword evidence="3" id="KW-1185">Reference proteome</keyword>
<keyword evidence="1" id="KW-0812">Transmembrane</keyword>
<gene>
    <name evidence="2" type="ORF">Ae201684_007074</name>
</gene>
<evidence type="ECO:0000256" key="1">
    <source>
        <dbReference type="SAM" id="Phobius"/>
    </source>
</evidence>
<evidence type="ECO:0000313" key="2">
    <source>
        <dbReference type="EMBL" id="KAF0736624.1"/>
    </source>
</evidence>
<keyword evidence="1" id="KW-0472">Membrane</keyword>
<dbReference type="EMBL" id="VJMJ01000088">
    <property type="protein sequence ID" value="KAF0736624.1"/>
    <property type="molecule type" value="Genomic_DNA"/>
</dbReference>